<feature type="domain" description="ParB-like N-terminal" evidence="1">
    <location>
        <begin position="4"/>
        <end position="93"/>
    </location>
</feature>
<dbReference type="SMART" id="SM00470">
    <property type="entry name" value="ParB"/>
    <property type="match status" value="1"/>
</dbReference>
<dbReference type="Proteomes" id="UP000263098">
    <property type="component" value="Unassembled WGS sequence"/>
</dbReference>
<feature type="non-terminal residue" evidence="2">
    <location>
        <position position="134"/>
    </location>
</feature>
<accession>A0A3D2SJ05</accession>
<evidence type="ECO:0000313" key="3">
    <source>
        <dbReference type="Proteomes" id="UP000263098"/>
    </source>
</evidence>
<dbReference type="GO" id="GO:0032259">
    <property type="term" value="P:methylation"/>
    <property type="evidence" value="ECO:0007669"/>
    <property type="project" value="UniProtKB-KW"/>
</dbReference>
<dbReference type="Pfam" id="PF02195">
    <property type="entry name" value="ParB_N"/>
    <property type="match status" value="1"/>
</dbReference>
<dbReference type="GO" id="GO:0008168">
    <property type="term" value="F:methyltransferase activity"/>
    <property type="evidence" value="ECO:0007669"/>
    <property type="project" value="UniProtKB-KW"/>
</dbReference>
<sequence length="134" mass="15343">MDILKIPAEKLKPSKYNPRKDLKPGDPEYEKLRRSIEEFGYVEPVIWNKRTGNIVGGHQRYKVLTALGYKEIDCVVVDLDEQREKALNVALNKISGEFDIPLLTDLLMDLNEDGFDVSLTGFDAAEIDELFRDK</sequence>
<dbReference type="InterPro" id="IPR036086">
    <property type="entry name" value="ParB/Sulfiredoxin_sf"/>
</dbReference>
<dbReference type="SUPFAM" id="SSF110849">
    <property type="entry name" value="ParB/Sulfiredoxin"/>
    <property type="match status" value="1"/>
</dbReference>
<dbReference type="AlphaFoldDB" id="A0A3D2SJ05"/>
<evidence type="ECO:0000313" key="2">
    <source>
        <dbReference type="EMBL" id="HCK25490.1"/>
    </source>
</evidence>
<proteinExistence type="predicted"/>
<organism evidence="2 3">
    <name type="scientific">Bacteroides graminisolvens</name>
    <dbReference type="NCBI Taxonomy" id="477666"/>
    <lineage>
        <taxon>Bacteria</taxon>
        <taxon>Pseudomonadati</taxon>
        <taxon>Bacteroidota</taxon>
        <taxon>Bacteroidia</taxon>
        <taxon>Bacteroidales</taxon>
        <taxon>Bacteroidaceae</taxon>
        <taxon>Bacteroides</taxon>
    </lineage>
</organism>
<reference evidence="2 3" key="1">
    <citation type="journal article" date="2018" name="Nat. Biotechnol.">
        <title>A standardized bacterial taxonomy based on genome phylogeny substantially revises the tree of life.</title>
        <authorList>
            <person name="Parks D.H."/>
            <person name="Chuvochina M."/>
            <person name="Waite D.W."/>
            <person name="Rinke C."/>
            <person name="Skarshewski A."/>
            <person name="Chaumeil P.A."/>
            <person name="Hugenholtz P."/>
        </authorList>
    </citation>
    <scope>NUCLEOTIDE SEQUENCE [LARGE SCALE GENOMIC DNA]</scope>
    <source>
        <strain evidence="2">UBA9667</strain>
    </source>
</reference>
<dbReference type="CDD" id="cd16401">
    <property type="entry name" value="ParB_N_like_MT"/>
    <property type="match status" value="1"/>
</dbReference>
<protein>
    <submittedName>
        <fullName evidence="2">DNA modification methylase</fullName>
    </submittedName>
</protein>
<keyword evidence="2" id="KW-0808">Transferase</keyword>
<gene>
    <name evidence="2" type="ORF">DHW31_12125</name>
</gene>
<dbReference type="InterPro" id="IPR003115">
    <property type="entry name" value="ParB_N"/>
</dbReference>
<comment type="caution">
    <text evidence="2">The sequence shown here is derived from an EMBL/GenBank/DDBJ whole genome shotgun (WGS) entry which is preliminary data.</text>
</comment>
<dbReference type="Gene3D" id="3.90.1530.10">
    <property type="entry name" value="Conserved hypothetical protein from pyrococcus furiosus pfu- 392566-001, ParB domain"/>
    <property type="match status" value="1"/>
</dbReference>
<name>A0A3D2SJ05_9BACE</name>
<keyword evidence="2" id="KW-0489">Methyltransferase</keyword>
<evidence type="ECO:0000259" key="1">
    <source>
        <dbReference type="SMART" id="SM00470"/>
    </source>
</evidence>
<dbReference type="EMBL" id="DPVG01000452">
    <property type="protein sequence ID" value="HCK25490.1"/>
    <property type="molecule type" value="Genomic_DNA"/>
</dbReference>